<dbReference type="Proteomes" id="UP000250266">
    <property type="component" value="Unassembled WGS sequence"/>
</dbReference>
<accession>A0A8E2EEW0</accession>
<organism evidence="1 2">
    <name type="scientific">Lepidopterella palustris CBS 459.81</name>
    <dbReference type="NCBI Taxonomy" id="1314670"/>
    <lineage>
        <taxon>Eukaryota</taxon>
        <taxon>Fungi</taxon>
        <taxon>Dikarya</taxon>
        <taxon>Ascomycota</taxon>
        <taxon>Pezizomycotina</taxon>
        <taxon>Dothideomycetes</taxon>
        <taxon>Pleosporomycetidae</taxon>
        <taxon>Mytilinidiales</taxon>
        <taxon>Argynnaceae</taxon>
        <taxon>Lepidopterella</taxon>
    </lineage>
</organism>
<keyword evidence="2" id="KW-1185">Reference proteome</keyword>
<dbReference type="EMBL" id="KV744893">
    <property type="protein sequence ID" value="OCK82288.1"/>
    <property type="molecule type" value="Genomic_DNA"/>
</dbReference>
<name>A0A8E2EEW0_9PEZI</name>
<reference evidence="1 2" key="1">
    <citation type="journal article" date="2016" name="Nat. Commun.">
        <title>Ectomycorrhizal ecology is imprinted in the genome of the dominant symbiotic fungus Cenococcum geophilum.</title>
        <authorList>
            <consortium name="DOE Joint Genome Institute"/>
            <person name="Peter M."/>
            <person name="Kohler A."/>
            <person name="Ohm R.A."/>
            <person name="Kuo A."/>
            <person name="Krutzmann J."/>
            <person name="Morin E."/>
            <person name="Arend M."/>
            <person name="Barry K.W."/>
            <person name="Binder M."/>
            <person name="Choi C."/>
            <person name="Clum A."/>
            <person name="Copeland A."/>
            <person name="Grisel N."/>
            <person name="Haridas S."/>
            <person name="Kipfer T."/>
            <person name="LaButti K."/>
            <person name="Lindquist E."/>
            <person name="Lipzen A."/>
            <person name="Maire R."/>
            <person name="Meier B."/>
            <person name="Mihaltcheva S."/>
            <person name="Molinier V."/>
            <person name="Murat C."/>
            <person name="Poggeler S."/>
            <person name="Quandt C.A."/>
            <person name="Sperisen C."/>
            <person name="Tritt A."/>
            <person name="Tisserant E."/>
            <person name="Crous P.W."/>
            <person name="Henrissat B."/>
            <person name="Nehls U."/>
            <person name="Egli S."/>
            <person name="Spatafora J.W."/>
            <person name="Grigoriev I.V."/>
            <person name="Martin F.M."/>
        </authorList>
    </citation>
    <scope>NUCLEOTIDE SEQUENCE [LARGE SCALE GENOMIC DNA]</scope>
    <source>
        <strain evidence="1 2">CBS 459.81</strain>
    </source>
</reference>
<dbReference type="InterPro" id="IPR029063">
    <property type="entry name" value="SAM-dependent_MTases_sf"/>
</dbReference>
<evidence type="ECO:0000313" key="2">
    <source>
        <dbReference type="Proteomes" id="UP000250266"/>
    </source>
</evidence>
<gene>
    <name evidence="1" type="ORF">K432DRAFT_227238</name>
</gene>
<evidence type="ECO:0000313" key="1">
    <source>
        <dbReference type="EMBL" id="OCK82288.1"/>
    </source>
</evidence>
<dbReference type="AlphaFoldDB" id="A0A8E2EEW0"/>
<sequence>MGVPLALTYLGWVLVDRLSARERTEAEFQRIVEAVGLKIRRIWKHSQGADSLVEAELVWVERGR</sequence>
<protein>
    <submittedName>
        <fullName evidence="1">Uncharacterized protein</fullName>
    </submittedName>
</protein>
<proteinExistence type="predicted"/>
<dbReference type="OrthoDB" id="1535081at2759"/>
<dbReference type="Gene3D" id="3.40.50.150">
    <property type="entry name" value="Vaccinia Virus protein VP39"/>
    <property type="match status" value="1"/>
</dbReference>